<dbReference type="PRINTS" id="PR00410">
    <property type="entry name" value="PHEHYDRXLASE"/>
</dbReference>
<evidence type="ECO:0000259" key="10">
    <source>
        <dbReference type="PROSITE" id="PS51085"/>
    </source>
</evidence>
<dbReference type="PANTHER" id="PTHR47354:SF6">
    <property type="entry name" value="NADH OXIDOREDUCTASE HCR"/>
    <property type="match status" value="1"/>
</dbReference>
<dbReference type="SUPFAM" id="SSF54292">
    <property type="entry name" value="2Fe-2S ferredoxin-like"/>
    <property type="match status" value="1"/>
</dbReference>
<keyword evidence="3" id="KW-0001">2Fe-2S</keyword>
<dbReference type="AlphaFoldDB" id="A0A1G9ML69"/>
<evidence type="ECO:0000256" key="4">
    <source>
        <dbReference type="ARBA" id="ARBA00022723"/>
    </source>
</evidence>
<keyword evidence="13" id="KW-1185">Reference proteome</keyword>
<dbReference type="Gene3D" id="3.40.50.80">
    <property type="entry name" value="Nucleotide-binding domain of ferredoxin-NADP reductase (FNR) module"/>
    <property type="match status" value="1"/>
</dbReference>
<dbReference type="InterPro" id="IPR036010">
    <property type="entry name" value="2Fe-2S_ferredoxin-like_sf"/>
</dbReference>
<feature type="domain" description="FAD-binding FR-type" evidence="11">
    <location>
        <begin position="38"/>
        <end position="143"/>
    </location>
</feature>
<evidence type="ECO:0000256" key="5">
    <source>
        <dbReference type="ARBA" id="ARBA00022827"/>
    </source>
</evidence>
<dbReference type="PANTHER" id="PTHR47354">
    <property type="entry name" value="NADH OXIDOREDUCTASE HCR"/>
    <property type="match status" value="1"/>
</dbReference>
<dbReference type="Gene3D" id="2.40.30.10">
    <property type="entry name" value="Translation factors"/>
    <property type="match status" value="1"/>
</dbReference>
<proteinExistence type="predicted"/>
<dbReference type="OrthoDB" id="9796486at2"/>
<dbReference type="SUPFAM" id="SSF52343">
    <property type="entry name" value="Ferredoxin reductase-like, C-terminal NADP-linked domain"/>
    <property type="match status" value="1"/>
</dbReference>
<gene>
    <name evidence="12" type="ORF">SAMN05660642_00679</name>
</gene>
<sequence length="394" mass="42492">MTAPPSPVAVLDAGPPAPSPAGGHVGLTAHPSLLPVWGETDDSTLVCRQVLDVTHDVKTFLFGSEDPALFHYDPGQFITLRLQIGGRAVDRCYTISTPPTRPHLIGITVKRQPEGLVSNWLHDTMGPGQRVSADGPFGLFSPARHPAGKYLFLSAGSGVTPLMSMTRTLYDLGSDTDVLFVHSARTPSDIIFQRELDVMASMAPTIRVAHVCERDSPREPWVGLRGFLSGEMLRVLAPDLHEREVFCCGPAPYMAAVRRMLVAAGFDMTRYHEESFSFEELTVEAAPTPADSAGADRSQPPSAEAQTAAYSVEFVRSGRTFRCRADENVLDAAYEAGLTPPSSCGQGMCGTCKTTVLSGTVDMQHQGGIRPREIAQNKLLICCSKPLSDLRIDA</sequence>
<evidence type="ECO:0000256" key="8">
    <source>
        <dbReference type="ARBA" id="ARBA00023014"/>
    </source>
</evidence>
<keyword evidence="4" id="KW-0479">Metal-binding</keyword>
<dbReference type="InterPro" id="IPR001433">
    <property type="entry name" value="OxRdtase_FAD/NAD-bd"/>
</dbReference>
<evidence type="ECO:0000256" key="9">
    <source>
        <dbReference type="SAM" id="MobiDB-lite"/>
    </source>
</evidence>
<dbReference type="GO" id="GO:0016491">
    <property type="term" value="F:oxidoreductase activity"/>
    <property type="evidence" value="ECO:0007669"/>
    <property type="project" value="UniProtKB-KW"/>
</dbReference>
<keyword evidence="6" id="KW-0560">Oxidoreductase</keyword>
<dbReference type="InterPro" id="IPR039261">
    <property type="entry name" value="FNR_nucleotide-bd"/>
</dbReference>
<dbReference type="PROSITE" id="PS51085">
    <property type="entry name" value="2FE2S_FER_2"/>
    <property type="match status" value="1"/>
</dbReference>
<dbReference type="Gene3D" id="3.10.20.30">
    <property type="match status" value="1"/>
</dbReference>
<dbReference type="Pfam" id="PF00111">
    <property type="entry name" value="Fer2"/>
    <property type="match status" value="1"/>
</dbReference>
<evidence type="ECO:0000256" key="1">
    <source>
        <dbReference type="ARBA" id="ARBA00001974"/>
    </source>
</evidence>
<dbReference type="CDD" id="cd06215">
    <property type="entry name" value="FNR_iron_sulfur_binding_1"/>
    <property type="match status" value="1"/>
</dbReference>
<dbReference type="EMBL" id="FNHE01000002">
    <property type="protein sequence ID" value="SDL74667.1"/>
    <property type="molecule type" value="Genomic_DNA"/>
</dbReference>
<organism evidence="12 13">
    <name type="scientific">Geodermatophilus siccatus</name>
    <dbReference type="NCBI Taxonomy" id="1137991"/>
    <lineage>
        <taxon>Bacteria</taxon>
        <taxon>Bacillati</taxon>
        <taxon>Actinomycetota</taxon>
        <taxon>Actinomycetes</taxon>
        <taxon>Geodermatophilales</taxon>
        <taxon>Geodermatophilaceae</taxon>
        <taxon>Geodermatophilus</taxon>
    </lineage>
</organism>
<evidence type="ECO:0000256" key="2">
    <source>
        <dbReference type="ARBA" id="ARBA00022630"/>
    </source>
</evidence>
<accession>A0A1G9ML69</accession>
<feature type="domain" description="2Fe-2S ferredoxin-type" evidence="10">
    <location>
        <begin position="310"/>
        <end position="394"/>
    </location>
</feature>
<dbReference type="Pfam" id="PF00175">
    <property type="entry name" value="NAD_binding_1"/>
    <property type="match status" value="1"/>
</dbReference>
<dbReference type="STRING" id="1137991.SAMN05660642_00679"/>
<keyword evidence="7" id="KW-0408">Iron</keyword>
<dbReference type="PROSITE" id="PS00197">
    <property type="entry name" value="2FE2S_FER_1"/>
    <property type="match status" value="1"/>
</dbReference>
<dbReference type="GO" id="GO:0046872">
    <property type="term" value="F:metal ion binding"/>
    <property type="evidence" value="ECO:0007669"/>
    <property type="project" value="UniProtKB-KW"/>
</dbReference>
<dbReference type="PROSITE" id="PS51384">
    <property type="entry name" value="FAD_FR"/>
    <property type="match status" value="1"/>
</dbReference>
<dbReference type="InterPro" id="IPR012675">
    <property type="entry name" value="Beta-grasp_dom_sf"/>
</dbReference>
<dbReference type="CDD" id="cd00207">
    <property type="entry name" value="fer2"/>
    <property type="match status" value="1"/>
</dbReference>
<keyword evidence="8" id="KW-0411">Iron-sulfur</keyword>
<dbReference type="InterPro" id="IPR006058">
    <property type="entry name" value="2Fe2S_fd_BS"/>
</dbReference>
<dbReference type="InterPro" id="IPR001041">
    <property type="entry name" value="2Fe-2S_ferredoxin-type"/>
</dbReference>
<keyword evidence="2" id="KW-0285">Flavoprotein</keyword>
<keyword evidence="5" id="KW-0274">FAD</keyword>
<name>A0A1G9ML69_9ACTN</name>
<evidence type="ECO:0000313" key="13">
    <source>
        <dbReference type="Proteomes" id="UP000198680"/>
    </source>
</evidence>
<dbReference type="GO" id="GO:0051537">
    <property type="term" value="F:2 iron, 2 sulfur cluster binding"/>
    <property type="evidence" value="ECO:0007669"/>
    <property type="project" value="UniProtKB-KW"/>
</dbReference>
<feature type="region of interest" description="Disordered" evidence="9">
    <location>
        <begin position="1"/>
        <end position="24"/>
    </location>
</feature>
<dbReference type="InterPro" id="IPR017938">
    <property type="entry name" value="Riboflavin_synthase-like_b-brl"/>
</dbReference>
<evidence type="ECO:0000259" key="11">
    <source>
        <dbReference type="PROSITE" id="PS51384"/>
    </source>
</evidence>
<evidence type="ECO:0000313" key="12">
    <source>
        <dbReference type="EMBL" id="SDL74667.1"/>
    </source>
</evidence>
<dbReference type="Proteomes" id="UP000198680">
    <property type="component" value="Unassembled WGS sequence"/>
</dbReference>
<dbReference type="Pfam" id="PF00970">
    <property type="entry name" value="FAD_binding_6"/>
    <property type="match status" value="1"/>
</dbReference>
<dbReference type="InterPro" id="IPR008333">
    <property type="entry name" value="Cbr1-like_FAD-bd_dom"/>
</dbReference>
<dbReference type="SUPFAM" id="SSF63380">
    <property type="entry name" value="Riboflavin synthase domain-like"/>
    <property type="match status" value="1"/>
</dbReference>
<dbReference type="InterPro" id="IPR017927">
    <property type="entry name" value="FAD-bd_FR_type"/>
</dbReference>
<reference evidence="13" key="1">
    <citation type="submission" date="2016-10" db="EMBL/GenBank/DDBJ databases">
        <authorList>
            <person name="Varghese N."/>
            <person name="Submissions S."/>
        </authorList>
    </citation>
    <scope>NUCLEOTIDE SEQUENCE [LARGE SCALE GENOMIC DNA]</scope>
    <source>
        <strain evidence="13">DSM 45419</strain>
    </source>
</reference>
<dbReference type="InterPro" id="IPR050415">
    <property type="entry name" value="MRET"/>
</dbReference>
<evidence type="ECO:0000256" key="6">
    <source>
        <dbReference type="ARBA" id="ARBA00023002"/>
    </source>
</evidence>
<evidence type="ECO:0000256" key="7">
    <source>
        <dbReference type="ARBA" id="ARBA00023004"/>
    </source>
</evidence>
<evidence type="ECO:0000256" key="3">
    <source>
        <dbReference type="ARBA" id="ARBA00022714"/>
    </source>
</evidence>
<comment type="cofactor">
    <cofactor evidence="1">
        <name>FAD</name>
        <dbReference type="ChEBI" id="CHEBI:57692"/>
    </cofactor>
</comment>
<protein>
    <submittedName>
        <fullName evidence="12">Ferredoxin-NADP reductase</fullName>
    </submittedName>
</protein>